<accession>A0A1G8V0G9</accession>
<dbReference type="AlphaFoldDB" id="A0A1G8V0G9"/>
<evidence type="ECO:0000256" key="1">
    <source>
        <dbReference type="SAM" id="SignalP"/>
    </source>
</evidence>
<protein>
    <recommendedName>
        <fullName evidence="4">DUF3718 domain-containing protein</fullName>
    </recommendedName>
</protein>
<dbReference type="Pfam" id="PF12514">
    <property type="entry name" value="DUF3718"/>
    <property type="match status" value="1"/>
</dbReference>
<reference evidence="3" key="1">
    <citation type="submission" date="2016-10" db="EMBL/GenBank/DDBJ databases">
        <authorList>
            <person name="Varghese N."/>
            <person name="Submissions S."/>
        </authorList>
    </citation>
    <scope>NUCLEOTIDE SEQUENCE [LARGE SCALE GENOMIC DNA]</scope>
    <source>
        <strain evidence="3">DSM 23317</strain>
    </source>
</reference>
<sequence>MKKRLSLVATGALALSLAWVAPVQANDQLIANICQYVQADNKTRLRKKLKESRIKVRTIYDGIKCNGESMIRSAMTNNADGVGVFLVKKLSAAQLKAKEQDGQSVLEWASAHGHGGSTIVSAINDRIGG</sequence>
<feature type="signal peptide" evidence="1">
    <location>
        <begin position="1"/>
        <end position="25"/>
    </location>
</feature>
<proteinExistence type="predicted"/>
<gene>
    <name evidence="2" type="ORF">SAMN04488540_11059</name>
</gene>
<organism evidence="2 3">
    <name type="scientific">Ferrimonas sediminum</name>
    <dbReference type="NCBI Taxonomy" id="718193"/>
    <lineage>
        <taxon>Bacteria</taxon>
        <taxon>Pseudomonadati</taxon>
        <taxon>Pseudomonadota</taxon>
        <taxon>Gammaproteobacteria</taxon>
        <taxon>Alteromonadales</taxon>
        <taxon>Ferrimonadaceae</taxon>
        <taxon>Ferrimonas</taxon>
    </lineage>
</organism>
<feature type="chain" id="PRO_5011495443" description="DUF3718 domain-containing protein" evidence="1">
    <location>
        <begin position="26"/>
        <end position="129"/>
    </location>
</feature>
<keyword evidence="1" id="KW-0732">Signal</keyword>
<dbReference type="OrthoDB" id="6197363at2"/>
<evidence type="ECO:0000313" key="2">
    <source>
        <dbReference type="EMBL" id="SDJ59592.1"/>
    </source>
</evidence>
<dbReference type="EMBL" id="FNEM01000010">
    <property type="protein sequence ID" value="SDJ59592.1"/>
    <property type="molecule type" value="Genomic_DNA"/>
</dbReference>
<dbReference type="Proteomes" id="UP000199527">
    <property type="component" value="Unassembled WGS sequence"/>
</dbReference>
<evidence type="ECO:0008006" key="4">
    <source>
        <dbReference type="Google" id="ProtNLM"/>
    </source>
</evidence>
<keyword evidence="3" id="KW-1185">Reference proteome</keyword>
<name>A0A1G8V0G9_9GAMM</name>
<dbReference type="RefSeq" id="WP_090365627.1">
    <property type="nucleotide sequence ID" value="NZ_FNEM01000010.1"/>
</dbReference>
<dbReference type="InterPro" id="IPR022193">
    <property type="entry name" value="DUF3718"/>
</dbReference>
<evidence type="ECO:0000313" key="3">
    <source>
        <dbReference type="Proteomes" id="UP000199527"/>
    </source>
</evidence>